<dbReference type="InterPro" id="IPR017665">
    <property type="entry name" value="Guanylate_kinase"/>
</dbReference>
<dbReference type="InterPro" id="IPR008145">
    <property type="entry name" value="GK/Ca_channel_bsu"/>
</dbReference>
<evidence type="ECO:0000313" key="15">
    <source>
        <dbReference type="EMBL" id="AFZ67502.1"/>
    </source>
</evidence>
<dbReference type="KEGG" id="dpd:Deipe_2005"/>
<sequence>MLEGMQAEETPAQIPAEKRGLLIVVSGASGVGKNTLCARLMQRIPMHFSVSWTTREKRPSEVDGQDYHFRTRDEFLAELEQGQGFLEHAEFVGNMYGTPRAPLERALDSGEHVLLDIEIEGAMQVAELAPEAVLIFIMPPSLTELRSRLLGRATESPDKIEKRLQRARRDIRLAQRFHYIVMNDNIDVAVSDLEAIVRTELLRAHRVSERELAHIVDS</sequence>
<dbReference type="SMART" id="SM00072">
    <property type="entry name" value="GuKc"/>
    <property type="match status" value="1"/>
</dbReference>
<evidence type="ECO:0000256" key="3">
    <source>
        <dbReference type="ARBA" id="ARBA00005790"/>
    </source>
</evidence>
<dbReference type="GO" id="GO:0005524">
    <property type="term" value="F:ATP binding"/>
    <property type="evidence" value="ECO:0007669"/>
    <property type="project" value="UniProtKB-UniRule"/>
</dbReference>
<dbReference type="PATRIC" id="fig|937777.3.peg.2012"/>
<evidence type="ECO:0000256" key="13">
    <source>
        <dbReference type="HAMAP-Rule" id="MF_00328"/>
    </source>
</evidence>
<feature type="binding site" evidence="13">
    <location>
        <begin position="27"/>
        <end position="34"/>
    </location>
    <ligand>
        <name>ATP</name>
        <dbReference type="ChEBI" id="CHEBI:30616"/>
    </ligand>
</feature>
<keyword evidence="16" id="KW-1185">Reference proteome</keyword>
<evidence type="ECO:0000256" key="7">
    <source>
        <dbReference type="ARBA" id="ARBA00022679"/>
    </source>
</evidence>
<comment type="similarity">
    <text evidence="3 13">Belongs to the guanylate kinase family.</text>
</comment>
<dbReference type="CDD" id="cd00071">
    <property type="entry name" value="GMPK"/>
    <property type="match status" value="1"/>
</dbReference>
<dbReference type="NCBIfam" id="TIGR03263">
    <property type="entry name" value="guanyl_kin"/>
    <property type="match status" value="1"/>
</dbReference>
<organism evidence="15 16">
    <name type="scientific">Deinococcus peraridilitoris (strain DSM 19664 / LMG 22246 / CIP 109416 / KR-200)</name>
    <dbReference type="NCBI Taxonomy" id="937777"/>
    <lineage>
        <taxon>Bacteria</taxon>
        <taxon>Thermotogati</taxon>
        <taxon>Deinococcota</taxon>
        <taxon>Deinococci</taxon>
        <taxon>Deinococcales</taxon>
        <taxon>Deinococcaceae</taxon>
        <taxon>Deinococcus</taxon>
    </lineage>
</organism>
<dbReference type="PANTHER" id="PTHR23117">
    <property type="entry name" value="GUANYLATE KINASE-RELATED"/>
    <property type="match status" value="1"/>
</dbReference>
<dbReference type="STRING" id="937777.Deipe_2005"/>
<accession>L0A2T1</accession>
<evidence type="ECO:0000256" key="2">
    <source>
        <dbReference type="ARBA" id="ARBA00004496"/>
    </source>
</evidence>
<evidence type="ECO:0000256" key="8">
    <source>
        <dbReference type="ARBA" id="ARBA00022741"/>
    </source>
</evidence>
<dbReference type="FunFam" id="3.40.50.300:FF:000855">
    <property type="entry name" value="Guanylate kinase"/>
    <property type="match status" value="1"/>
</dbReference>
<proteinExistence type="inferred from homology"/>
<dbReference type="AlphaFoldDB" id="L0A2T1"/>
<dbReference type="SUPFAM" id="SSF52540">
    <property type="entry name" value="P-loop containing nucleoside triphosphate hydrolases"/>
    <property type="match status" value="1"/>
</dbReference>
<dbReference type="Proteomes" id="UP000010467">
    <property type="component" value="Chromosome"/>
</dbReference>
<evidence type="ECO:0000256" key="4">
    <source>
        <dbReference type="ARBA" id="ARBA00012961"/>
    </source>
</evidence>
<keyword evidence="6 13" id="KW-0963">Cytoplasm</keyword>
<dbReference type="EMBL" id="CP003382">
    <property type="protein sequence ID" value="AFZ67502.1"/>
    <property type="molecule type" value="Genomic_DNA"/>
</dbReference>
<dbReference type="PROSITE" id="PS00856">
    <property type="entry name" value="GUANYLATE_KINASE_1"/>
    <property type="match status" value="1"/>
</dbReference>
<evidence type="ECO:0000256" key="9">
    <source>
        <dbReference type="ARBA" id="ARBA00022777"/>
    </source>
</evidence>
<evidence type="ECO:0000256" key="10">
    <source>
        <dbReference type="ARBA" id="ARBA00022840"/>
    </source>
</evidence>
<dbReference type="HAMAP" id="MF_00328">
    <property type="entry name" value="Guanylate_kinase"/>
    <property type="match status" value="1"/>
</dbReference>
<keyword evidence="10 13" id="KW-0067">ATP-binding</keyword>
<evidence type="ECO:0000256" key="1">
    <source>
        <dbReference type="ARBA" id="ARBA00003531"/>
    </source>
</evidence>
<evidence type="ECO:0000313" key="16">
    <source>
        <dbReference type="Proteomes" id="UP000010467"/>
    </source>
</evidence>
<keyword evidence="7 13" id="KW-0808">Transferase</keyword>
<comment type="function">
    <text evidence="1 13">Essential for recycling GMP and indirectly, cGMP.</text>
</comment>
<evidence type="ECO:0000256" key="12">
    <source>
        <dbReference type="ARBA" id="ARBA00048594"/>
    </source>
</evidence>
<dbReference type="HOGENOM" id="CLU_001715_1_1_0"/>
<comment type="subcellular location">
    <subcellularLocation>
        <location evidence="2 13">Cytoplasm</location>
    </subcellularLocation>
</comment>
<keyword evidence="9 13" id="KW-0418">Kinase</keyword>
<name>L0A2T1_DEIPD</name>
<feature type="domain" description="Guanylate kinase-like" evidence="14">
    <location>
        <begin position="20"/>
        <end position="198"/>
    </location>
</feature>
<reference evidence="16" key="1">
    <citation type="submission" date="2012-03" db="EMBL/GenBank/DDBJ databases">
        <title>Complete sequence of chromosome of Deinococcus peraridilitoris DSM 19664.</title>
        <authorList>
            <person name="Lucas S."/>
            <person name="Copeland A."/>
            <person name="Lapidus A."/>
            <person name="Glavina del Rio T."/>
            <person name="Dalin E."/>
            <person name="Tice H."/>
            <person name="Bruce D."/>
            <person name="Goodwin L."/>
            <person name="Pitluck S."/>
            <person name="Peters L."/>
            <person name="Mikhailova N."/>
            <person name="Lu M."/>
            <person name="Kyrpides N."/>
            <person name="Mavromatis K."/>
            <person name="Ivanova N."/>
            <person name="Brettin T."/>
            <person name="Detter J.C."/>
            <person name="Han C."/>
            <person name="Larimer F."/>
            <person name="Land M."/>
            <person name="Hauser L."/>
            <person name="Markowitz V."/>
            <person name="Cheng J.-F."/>
            <person name="Hugenholtz P."/>
            <person name="Woyke T."/>
            <person name="Wu D."/>
            <person name="Pukall R."/>
            <person name="Steenblock K."/>
            <person name="Brambilla E."/>
            <person name="Klenk H.-P."/>
            <person name="Eisen J.A."/>
        </authorList>
    </citation>
    <scope>NUCLEOTIDE SEQUENCE [LARGE SCALE GENOMIC DNA]</scope>
    <source>
        <strain evidence="16">DSM 19664 / LMG 22246 / CIP 109416 / KR-200</strain>
    </source>
</reference>
<dbReference type="InterPro" id="IPR027417">
    <property type="entry name" value="P-loop_NTPase"/>
</dbReference>
<dbReference type="Gene3D" id="3.40.50.300">
    <property type="entry name" value="P-loop containing nucleotide triphosphate hydrolases"/>
    <property type="match status" value="2"/>
</dbReference>
<evidence type="ECO:0000256" key="11">
    <source>
        <dbReference type="ARBA" id="ARBA00030128"/>
    </source>
</evidence>
<dbReference type="PANTHER" id="PTHR23117:SF13">
    <property type="entry name" value="GUANYLATE KINASE"/>
    <property type="match status" value="1"/>
</dbReference>
<evidence type="ECO:0000256" key="6">
    <source>
        <dbReference type="ARBA" id="ARBA00022490"/>
    </source>
</evidence>
<dbReference type="GO" id="GO:0004385">
    <property type="term" value="F:GMP kinase activity"/>
    <property type="evidence" value="ECO:0007669"/>
    <property type="project" value="UniProtKB-UniRule"/>
</dbReference>
<keyword evidence="8 13" id="KW-0547">Nucleotide-binding</keyword>
<evidence type="ECO:0000259" key="14">
    <source>
        <dbReference type="PROSITE" id="PS50052"/>
    </source>
</evidence>
<comment type="catalytic activity">
    <reaction evidence="12 13">
        <text>GMP + ATP = GDP + ADP</text>
        <dbReference type="Rhea" id="RHEA:20780"/>
        <dbReference type="ChEBI" id="CHEBI:30616"/>
        <dbReference type="ChEBI" id="CHEBI:58115"/>
        <dbReference type="ChEBI" id="CHEBI:58189"/>
        <dbReference type="ChEBI" id="CHEBI:456216"/>
        <dbReference type="EC" id="2.7.4.8"/>
    </reaction>
</comment>
<evidence type="ECO:0000256" key="5">
    <source>
        <dbReference type="ARBA" id="ARBA00016296"/>
    </source>
</evidence>
<dbReference type="eggNOG" id="COG0194">
    <property type="taxonomic scope" value="Bacteria"/>
</dbReference>
<dbReference type="InterPro" id="IPR008144">
    <property type="entry name" value="Guanylate_kin-like_dom"/>
</dbReference>
<protein>
    <recommendedName>
        <fullName evidence="5 13">Guanylate kinase</fullName>
        <ecNumber evidence="4 13">2.7.4.8</ecNumber>
    </recommendedName>
    <alternativeName>
        <fullName evidence="11 13">GMP kinase</fullName>
    </alternativeName>
</protein>
<dbReference type="OrthoDB" id="9808150at2"/>
<dbReference type="Gene3D" id="3.30.63.10">
    <property type="entry name" value="Guanylate Kinase phosphate binding domain"/>
    <property type="match status" value="1"/>
</dbReference>
<dbReference type="Pfam" id="PF00625">
    <property type="entry name" value="Guanylate_kin"/>
    <property type="match status" value="1"/>
</dbReference>
<dbReference type="GO" id="GO:0005829">
    <property type="term" value="C:cytosol"/>
    <property type="evidence" value="ECO:0007669"/>
    <property type="project" value="TreeGrafter"/>
</dbReference>
<dbReference type="InterPro" id="IPR020590">
    <property type="entry name" value="Guanylate_kinase_CS"/>
</dbReference>
<gene>
    <name evidence="13" type="primary">gmk</name>
    <name evidence="15" type="ordered locus">Deipe_2005</name>
</gene>
<dbReference type="PROSITE" id="PS50052">
    <property type="entry name" value="GUANYLATE_KINASE_2"/>
    <property type="match status" value="1"/>
</dbReference>
<dbReference type="EC" id="2.7.4.8" evidence="4 13"/>
<dbReference type="FunFam" id="3.30.63.10:FF:000002">
    <property type="entry name" value="Guanylate kinase 1"/>
    <property type="match status" value="1"/>
</dbReference>